<dbReference type="EMBL" id="JBDFQZ010000005">
    <property type="protein sequence ID" value="KAK9723677.1"/>
    <property type="molecule type" value="Genomic_DNA"/>
</dbReference>
<proteinExistence type="predicted"/>
<accession>A0AAW1KQE2</accession>
<evidence type="ECO:0000313" key="1">
    <source>
        <dbReference type="EMBL" id="KAK9723677.1"/>
    </source>
</evidence>
<comment type="caution">
    <text evidence="1">The sequence shown here is derived from an EMBL/GenBank/DDBJ whole genome shotgun (WGS) entry which is preliminary data.</text>
</comment>
<reference evidence="1" key="1">
    <citation type="submission" date="2024-03" db="EMBL/GenBank/DDBJ databases">
        <title>WGS assembly of Saponaria officinalis var. Norfolk2.</title>
        <authorList>
            <person name="Jenkins J."/>
            <person name="Shu S."/>
            <person name="Grimwood J."/>
            <person name="Barry K."/>
            <person name="Goodstein D."/>
            <person name="Schmutz J."/>
            <person name="Leebens-Mack J."/>
            <person name="Osbourn A."/>
        </authorList>
    </citation>
    <scope>NUCLEOTIDE SEQUENCE [LARGE SCALE GENOMIC DNA]</scope>
    <source>
        <strain evidence="1">JIC</strain>
    </source>
</reference>
<protein>
    <submittedName>
        <fullName evidence="1">Uncharacterized protein</fullName>
    </submittedName>
</protein>
<dbReference type="Proteomes" id="UP001443914">
    <property type="component" value="Unassembled WGS sequence"/>
</dbReference>
<keyword evidence="2" id="KW-1185">Reference proteome</keyword>
<dbReference type="AlphaFoldDB" id="A0AAW1KQE2"/>
<evidence type="ECO:0000313" key="2">
    <source>
        <dbReference type="Proteomes" id="UP001443914"/>
    </source>
</evidence>
<organism evidence="1 2">
    <name type="scientific">Saponaria officinalis</name>
    <name type="common">Common soapwort</name>
    <name type="synonym">Lychnis saponaria</name>
    <dbReference type="NCBI Taxonomy" id="3572"/>
    <lineage>
        <taxon>Eukaryota</taxon>
        <taxon>Viridiplantae</taxon>
        <taxon>Streptophyta</taxon>
        <taxon>Embryophyta</taxon>
        <taxon>Tracheophyta</taxon>
        <taxon>Spermatophyta</taxon>
        <taxon>Magnoliopsida</taxon>
        <taxon>eudicotyledons</taxon>
        <taxon>Gunneridae</taxon>
        <taxon>Pentapetalae</taxon>
        <taxon>Caryophyllales</taxon>
        <taxon>Caryophyllaceae</taxon>
        <taxon>Caryophylleae</taxon>
        <taxon>Saponaria</taxon>
    </lineage>
</organism>
<gene>
    <name evidence="1" type="ORF">RND81_05G017300</name>
</gene>
<name>A0AAW1KQE2_SAPOF</name>
<sequence length="175" mass="19849">MRQLSINIPFFLWLDLYCQRMDIINPNNFSNFQVQSKLTKNWNLTDGRTVTSVHPPPKSFKFTLGEKEVEAAPFKVGRTHQASDPVVVNDIIKVYEQNNYSNQILQTIASQVDHVSTKLDATKTQVSEPSKLASHKSLSTFPNSLSNPHFKPQNHPFSVTNNVTPRVNLTILMLV</sequence>